<comment type="similarity">
    <text evidence="1">Belongs to the short-chain dehydrogenases/reductases (SDR) family.</text>
</comment>
<keyword evidence="3" id="KW-1133">Transmembrane helix</keyword>
<proteinExistence type="inferred from homology"/>
<keyword evidence="2" id="KW-0560">Oxidoreductase</keyword>
<comment type="caution">
    <text evidence="4">The sequence shown here is derived from an EMBL/GenBank/DDBJ whole genome shotgun (WGS) entry which is preliminary data.</text>
</comment>
<gene>
    <name evidence="4" type="ORF">CDCA_CDCA04G1269</name>
</gene>
<keyword evidence="5" id="KW-1185">Reference proteome</keyword>
<keyword evidence="3" id="KW-0472">Membrane</keyword>
<evidence type="ECO:0000256" key="2">
    <source>
        <dbReference type="ARBA" id="ARBA00023002"/>
    </source>
</evidence>
<protein>
    <submittedName>
        <fullName evidence="4">Uncharacterized protein</fullName>
    </submittedName>
</protein>
<dbReference type="InterPro" id="IPR002347">
    <property type="entry name" value="SDR_fam"/>
</dbReference>
<reference evidence="4 5" key="1">
    <citation type="submission" date="2022-07" db="EMBL/GenBank/DDBJ databases">
        <title>Genome-wide signatures of adaptation to extreme environments.</title>
        <authorList>
            <person name="Cho C.H."/>
            <person name="Yoon H.S."/>
        </authorList>
    </citation>
    <scope>NUCLEOTIDE SEQUENCE [LARGE SCALE GENOMIC DNA]</scope>
    <source>
        <strain evidence="4 5">DBV 063 E5</strain>
    </source>
</reference>
<dbReference type="PANTHER" id="PTHR43899:SF13">
    <property type="entry name" value="RH59310P"/>
    <property type="match status" value="1"/>
</dbReference>
<feature type="transmembrane region" description="Helical" evidence="3">
    <location>
        <begin position="23"/>
        <end position="45"/>
    </location>
</feature>
<name>A0AAV9ISG5_CYACA</name>
<evidence type="ECO:0000256" key="1">
    <source>
        <dbReference type="ARBA" id="ARBA00006484"/>
    </source>
</evidence>
<dbReference type="PANTHER" id="PTHR43899">
    <property type="entry name" value="RH59310P"/>
    <property type="match status" value="1"/>
</dbReference>
<dbReference type="InterPro" id="IPR036291">
    <property type="entry name" value="NAD(P)-bd_dom_sf"/>
</dbReference>
<dbReference type="Gene3D" id="3.40.50.720">
    <property type="entry name" value="NAD(P)-binding Rossmann-like Domain"/>
    <property type="match status" value="1"/>
</dbReference>
<keyword evidence="3" id="KW-0812">Transmembrane</keyword>
<dbReference type="InterPro" id="IPR051019">
    <property type="entry name" value="VLCFA-Steroid_DH"/>
</dbReference>
<dbReference type="CDD" id="cd05356">
    <property type="entry name" value="17beta-HSD1_like_SDR_c"/>
    <property type="match status" value="1"/>
</dbReference>
<feature type="transmembrane region" description="Helical" evidence="3">
    <location>
        <begin position="222"/>
        <end position="247"/>
    </location>
</feature>
<dbReference type="PIRSF" id="PIRSF000126">
    <property type="entry name" value="11-beta-HSD1"/>
    <property type="match status" value="1"/>
</dbReference>
<sequence>MVVLATLSLGSSAVPPLWQRVLLGLTLTGASVVLYGTLSVLLFFFRHWLQPPNRRFDAYRGQWAVVTGASYGIGAGFARECARRGMHVFLLARSAEKLEQVAAACTGCGVQARCRCFDFATATEDDWRKLQHELAALPVALLVNNVGVNVPFPTPFLDMDEAQIERIVRVNIGATNRMTRLLLPQMLQRQRGSVIFLSSGGGAVLPSPLLAVYAGTKAYMDAFAVALNGEVTGHGIVVQSLTPFFVVSEMSKMRHASWRVPSADTLAREAFQAHGRQLRAFPHWSHELFAALITRALSLRGQSRLVAHMHESVRKRALRKQRREQ</sequence>
<dbReference type="SUPFAM" id="SSF51735">
    <property type="entry name" value="NAD(P)-binding Rossmann-fold domains"/>
    <property type="match status" value="1"/>
</dbReference>
<dbReference type="GO" id="GO:0016491">
    <property type="term" value="F:oxidoreductase activity"/>
    <property type="evidence" value="ECO:0007669"/>
    <property type="project" value="UniProtKB-KW"/>
</dbReference>
<dbReference type="EMBL" id="JANCYW010000004">
    <property type="protein sequence ID" value="KAK4535244.1"/>
    <property type="molecule type" value="Genomic_DNA"/>
</dbReference>
<dbReference type="Proteomes" id="UP001301350">
    <property type="component" value="Unassembled WGS sequence"/>
</dbReference>
<evidence type="ECO:0000256" key="3">
    <source>
        <dbReference type="SAM" id="Phobius"/>
    </source>
</evidence>
<organism evidence="4 5">
    <name type="scientific">Cyanidium caldarium</name>
    <name type="common">Red alga</name>
    <dbReference type="NCBI Taxonomy" id="2771"/>
    <lineage>
        <taxon>Eukaryota</taxon>
        <taxon>Rhodophyta</taxon>
        <taxon>Bangiophyceae</taxon>
        <taxon>Cyanidiales</taxon>
        <taxon>Cyanidiaceae</taxon>
        <taxon>Cyanidium</taxon>
    </lineage>
</organism>
<dbReference type="PRINTS" id="PR00081">
    <property type="entry name" value="GDHRDH"/>
</dbReference>
<accession>A0AAV9ISG5</accession>
<dbReference type="AlphaFoldDB" id="A0AAV9ISG5"/>
<feature type="transmembrane region" description="Helical" evidence="3">
    <location>
        <begin position="194"/>
        <end position="216"/>
    </location>
</feature>
<dbReference type="Pfam" id="PF00106">
    <property type="entry name" value="adh_short"/>
    <property type="match status" value="1"/>
</dbReference>
<evidence type="ECO:0000313" key="4">
    <source>
        <dbReference type="EMBL" id="KAK4535244.1"/>
    </source>
</evidence>
<evidence type="ECO:0000313" key="5">
    <source>
        <dbReference type="Proteomes" id="UP001301350"/>
    </source>
</evidence>